<reference evidence="9" key="1">
    <citation type="journal article" date="2020" name="Stud. Mycol.">
        <title>101 Dothideomycetes genomes: a test case for predicting lifestyles and emergence of pathogens.</title>
        <authorList>
            <person name="Haridas S."/>
            <person name="Albert R."/>
            <person name="Binder M."/>
            <person name="Bloem J."/>
            <person name="Labutti K."/>
            <person name="Salamov A."/>
            <person name="Andreopoulos B."/>
            <person name="Baker S."/>
            <person name="Barry K."/>
            <person name="Bills G."/>
            <person name="Bluhm B."/>
            <person name="Cannon C."/>
            <person name="Castanera R."/>
            <person name="Culley D."/>
            <person name="Daum C."/>
            <person name="Ezra D."/>
            <person name="Gonzalez J."/>
            <person name="Henrissat B."/>
            <person name="Kuo A."/>
            <person name="Liang C."/>
            <person name="Lipzen A."/>
            <person name="Lutzoni F."/>
            <person name="Magnuson J."/>
            <person name="Mondo S."/>
            <person name="Nolan M."/>
            <person name="Ohm R."/>
            <person name="Pangilinan J."/>
            <person name="Park H.-J."/>
            <person name="Ramirez L."/>
            <person name="Alfaro M."/>
            <person name="Sun H."/>
            <person name="Tritt A."/>
            <person name="Yoshinaga Y."/>
            <person name="Zwiers L.-H."/>
            <person name="Turgeon B."/>
            <person name="Goodwin S."/>
            <person name="Spatafora J."/>
            <person name="Crous P."/>
            <person name="Grigoriev I."/>
        </authorList>
    </citation>
    <scope>NUCLEOTIDE SEQUENCE</scope>
    <source>
        <strain evidence="9">CBS 121410</strain>
    </source>
</reference>
<keyword evidence="2" id="KW-0813">Transport</keyword>
<keyword evidence="6" id="KW-0472">Membrane</keyword>
<dbReference type="GO" id="GO:0001401">
    <property type="term" value="C:SAM complex"/>
    <property type="evidence" value="ECO:0007669"/>
    <property type="project" value="InterPro"/>
</dbReference>
<accession>A0A6A5YDR5</accession>
<feature type="non-terminal residue" evidence="9">
    <location>
        <position position="306"/>
    </location>
</feature>
<evidence type="ECO:0000259" key="8">
    <source>
        <dbReference type="Pfam" id="PF17171"/>
    </source>
</evidence>
<evidence type="ECO:0000256" key="1">
    <source>
        <dbReference type="ARBA" id="ARBA00004294"/>
    </source>
</evidence>
<dbReference type="Proteomes" id="UP000799776">
    <property type="component" value="Unassembled WGS sequence"/>
</dbReference>
<protein>
    <recommendedName>
        <fullName evidence="11">Mitochondrial outer membrane transport complex Sam37/metaxin N-terminal domain-containing protein</fullName>
    </recommendedName>
</protein>
<dbReference type="CDD" id="cd03078">
    <property type="entry name" value="GST_N_Metaxin1_like"/>
    <property type="match status" value="1"/>
</dbReference>
<comment type="subcellular location">
    <subcellularLocation>
        <location evidence="1">Mitochondrion outer membrane</location>
    </subcellularLocation>
</comment>
<evidence type="ECO:0000256" key="5">
    <source>
        <dbReference type="ARBA" id="ARBA00023128"/>
    </source>
</evidence>
<dbReference type="GO" id="GO:0007005">
    <property type="term" value="P:mitochondrion organization"/>
    <property type="evidence" value="ECO:0007669"/>
    <property type="project" value="TreeGrafter"/>
</dbReference>
<sequence length="306" mass="34080">MLIELHVWGPAFGLPSVDPECLATLAFAEQSLREGEWALVAAHDVSLSPTNEFPALRDGEKWIGGFHSIVKYVRGHRCERRNIDSELSPGQLADQIAFASFLRTNALPLLDLNLYTSSTNYYNATAPAFTALLPWNLNYMVPPARRAEARKRTHHLGLQGLDVDSIQDDDSLEAAKRNAGIPAASARPSLLSFNKKSRGLKGILSQPEYAARFKLDALATDCLAPLDELLDEEEEKFFLLANSSPTSLDCLAFGYLALMVYPELPQPWLVDTIKSRFPKIASYVTRMRNYVLLEEETRPADLMALN</sequence>
<proteinExistence type="predicted"/>
<keyword evidence="10" id="KW-1185">Reference proteome</keyword>
<dbReference type="EMBL" id="ML978715">
    <property type="protein sequence ID" value="KAF2089100.1"/>
    <property type="molecule type" value="Genomic_DNA"/>
</dbReference>
<feature type="domain" description="Mitochondrial outer membrane transport complex Sam37/metaxin N-terminal" evidence="7">
    <location>
        <begin position="21"/>
        <end position="146"/>
    </location>
</feature>
<dbReference type="InterPro" id="IPR050931">
    <property type="entry name" value="Mito_Protein_Transport_Metaxin"/>
</dbReference>
<evidence type="ECO:0000313" key="10">
    <source>
        <dbReference type="Proteomes" id="UP000799776"/>
    </source>
</evidence>
<dbReference type="PANTHER" id="PTHR12289">
    <property type="entry name" value="METAXIN RELATED"/>
    <property type="match status" value="1"/>
</dbReference>
<evidence type="ECO:0000256" key="6">
    <source>
        <dbReference type="ARBA" id="ARBA00023136"/>
    </source>
</evidence>
<dbReference type="Pfam" id="PF10568">
    <property type="entry name" value="Tom37"/>
    <property type="match status" value="1"/>
</dbReference>
<keyword evidence="5" id="KW-0496">Mitochondrion</keyword>
<dbReference type="GO" id="GO:0015031">
    <property type="term" value="P:protein transport"/>
    <property type="evidence" value="ECO:0007669"/>
    <property type="project" value="UniProtKB-KW"/>
</dbReference>
<organism evidence="9 10">
    <name type="scientific">Saccharata proteae CBS 121410</name>
    <dbReference type="NCBI Taxonomy" id="1314787"/>
    <lineage>
        <taxon>Eukaryota</taxon>
        <taxon>Fungi</taxon>
        <taxon>Dikarya</taxon>
        <taxon>Ascomycota</taxon>
        <taxon>Pezizomycotina</taxon>
        <taxon>Dothideomycetes</taxon>
        <taxon>Dothideomycetes incertae sedis</taxon>
        <taxon>Botryosphaeriales</taxon>
        <taxon>Saccharataceae</taxon>
        <taxon>Saccharata</taxon>
    </lineage>
</organism>
<evidence type="ECO:0000313" key="9">
    <source>
        <dbReference type="EMBL" id="KAF2089100.1"/>
    </source>
</evidence>
<dbReference type="InterPro" id="IPR019564">
    <property type="entry name" value="Sam37/metaxin_N"/>
</dbReference>
<evidence type="ECO:0000259" key="7">
    <source>
        <dbReference type="Pfam" id="PF10568"/>
    </source>
</evidence>
<dbReference type="OrthoDB" id="5599269at2759"/>
<evidence type="ECO:0008006" key="11">
    <source>
        <dbReference type="Google" id="ProtNLM"/>
    </source>
</evidence>
<dbReference type="AlphaFoldDB" id="A0A6A5YDR5"/>
<keyword evidence="4" id="KW-0653">Protein transport</keyword>
<dbReference type="InterPro" id="IPR033468">
    <property type="entry name" value="Metaxin_GST"/>
</dbReference>
<evidence type="ECO:0000256" key="3">
    <source>
        <dbReference type="ARBA" id="ARBA00022787"/>
    </source>
</evidence>
<evidence type="ECO:0000256" key="2">
    <source>
        <dbReference type="ARBA" id="ARBA00022448"/>
    </source>
</evidence>
<keyword evidence="3" id="KW-1000">Mitochondrion outer membrane</keyword>
<dbReference type="Pfam" id="PF17171">
    <property type="entry name" value="GST_C_6"/>
    <property type="match status" value="1"/>
</dbReference>
<gene>
    <name evidence="9" type="ORF">K490DRAFT_19839</name>
</gene>
<evidence type="ECO:0000256" key="4">
    <source>
        <dbReference type="ARBA" id="ARBA00022927"/>
    </source>
</evidence>
<dbReference type="PANTHER" id="PTHR12289:SF41">
    <property type="entry name" value="FAILED AXON CONNECTIONS-RELATED"/>
    <property type="match status" value="1"/>
</dbReference>
<feature type="domain" description="Metaxin glutathione S-transferase" evidence="8">
    <location>
        <begin position="219"/>
        <end position="287"/>
    </location>
</feature>
<name>A0A6A5YDR5_9PEZI</name>